<keyword evidence="8" id="KW-1185">Reference proteome</keyword>
<keyword evidence="3" id="KW-0862">Zinc</keyword>
<evidence type="ECO:0000256" key="5">
    <source>
        <dbReference type="SAM" id="MobiDB-lite"/>
    </source>
</evidence>
<evidence type="ECO:0000313" key="8">
    <source>
        <dbReference type="Proteomes" id="UP001215151"/>
    </source>
</evidence>
<protein>
    <recommendedName>
        <fullName evidence="6">C2H2-type domain-containing protein</fullName>
    </recommendedName>
</protein>
<feature type="region of interest" description="Disordered" evidence="5">
    <location>
        <begin position="205"/>
        <end position="265"/>
    </location>
</feature>
<dbReference type="PROSITE" id="PS00028">
    <property type="entry name" value="ZINC_FINGER_C2H2_1"/>
    <property type="match status" value="2"/>
</dbReference>
<dbReference type="GO" id="GO:0008270">
    <property type="term" value="F:zinc ion binding"/>
    <property type="evidence" value="ECO:0007669"/>
    <property type="project" value="UniProtKB-KW"/>
</dbReference>
<dbReference type="GO" id="GO:0000981">
    <property type="term" value="F:DNA-binding transcription factor activity, RNA polymerase II-specific"/>
    <property type="evidence" value="ECO:0007669"/>
    <property type="project" value="TreeGrafter"/>
</dbReference>
<dbReference type="Pfam" id="PF00096">
    <property type="entry name" value="zf-C2H2"/>
    <property type="match status" value="1"/>
</dbReference>
<dbReference type="AlphaFoldDB" id="A0AAD7X7Q9"/>
<dbReference type="GO" id="GO:0000978">
    <property type="term" value="F:RNA polymerase II cis-regulatory region sequence-specific DNA binding"/>
    <property type="evidence" value="ECO:0007669"/>
    <property type="project" value="TreeGrafter"/>
</dbReference>
<dbReference type="Gene3D" id="3.30.160.60">
    <property type="entry name" value="Classic Zinc Finger"/>
    <property type="match status" value="2"/>
</dbReference>
<dbReference type="EMBL" id="JAPEVG010000287">
    <property type="protein sequence ID" value="KAJ8469504.1"/>
    <property type="molecule type" value="Genomic_DNA"/>
</dbReference>
<feature type="domain" description="C2H2-type" evidence="6">
    <location>
        <begin position="262"/>
        <end position="290"/>
    </location>
</feature>
<keyword evidence="1" id="KW-0479">Metal-binding</keyword>
<evidence type="ECO:0000256" key="3">
    <source>
        <dbReference type="ARBA" id="ARBA00022833"/>
    </source>
</evidence>
<evidence type="ECO:0000256" key="1">
    <source>
        <dbReference type="ARBA" id="ARBA00022723"/>
    </source>
</evidence>
<dbReference type="SMART" id="SM00355">
    <property type="entry name" value="ZnF_C2H2"/>
    <property type="match status" value="2"/>
</dbReference>
<dbReference type="PROSITE" id="PS50157">
    <property type="entry name" value="ZINC_FINGER_C2H2_2"/>
    <property type="match status" value="2"/>
</dbReference>
<comment type="caution">
    <text evidence="7">The sequence shown here is derived from an EMBL/GenBank/DDBJ whole genome shotgun (WGS) entry which is preliminary data.</text>
</comment>
<dbReference type="PANTHER" id="PTHR23235">
    <property type="entry name" value="KRUEPPEL-LIKE TRANSCRIPTION FACTOR"/>
    <property type="match status" value="1"/>
</dbReference>
<evidence type="ECO:0000259" key="6">
    <source>
        <dbReference type="PROSITE" id="PS50157"/>
    </source>
</evidence>
<dbReference type="SUPFAM" id="SSF57667">
    <property type="entry name" value="beta-beta-alpha zinc fingers"/>
    <property type="match status" value="1"/>
</dbReference>
<reference evidence="7" key="1">
    <citation type="submission" date="2022-11" db="EMBL/GenBank/DDBJ databases">
        <title>Genome Sequence of Cubamyces cubensis.</title>
        <authorList>
            <person name="Buettner E."/>
        </authorList>
    </citation>
    <scope>NUCLEOTIDE SEQUENCE</scope>
    <source>
        <strain evidence="7">MPL-01</strain>
    </source>
</reference>
<dbReference type="PANTHER" id="PTHR23235:SF120">
    <property type="entry name" value="KRUPPEL-LIKE FACTOR 15"/>
    <property type="match status" value="1"/>
</dbReference>
<proteinExistence type="predicted"/>
<evidence type="ECO:0000313" key="7">
    <source>
        <dbReference type="EMBL" id="KAJ8469504.1"/>
    </source>
</evidence>
<sequence length="326" mass="35624">MSSIHSESLDAQVDWFMANSNNSPATTLNNDVELEEFDNYVDDASPSFPEGFAFSTAWFDPNYDWSSAFQQPHPCPHPSSACSTSNLTLDARSPSLTASDITLVDSPTPSTPSDSDFGISVGVIVLQPPAHFCSQDHQFVFEPGQLSVSIPPYVDSASPIETDAHASLSPWGTTTCYGQPQQQHPSLGAVAAFACDGVRMQADPSPLTSQALETPALSSPALPSRKRSSKAAKASADIDNESLVKDKKPAKRRRKQDTTKSIPCPECGSMWARRNNLDIHIRSVHRGERPFACSDCPRVFGRKHDLRRHFQSEHTTLGSPRRKDVK</sequence>
<dbReference type="InterPro" id="IPR013087">
    <property type="entry name" value="Znf_C2H2_type"/>
</dbReference>
<accession>A0AAD7X7Q9</accession>
<dbReference type="Proteomes" id="UP001215151">
    <property type="component" value="Unassembled WGS sequence"/>
</dbReference>
<evidence type="ECO:0000256" key="4">
    <source>
        <dbReference type="PROSITE-ProRule" id="PRU00042"/>
    </source>
</evidence>
<evidence type="ECO:0000256" key="2">
    <source>
        <dbReference type="ARBA" id="ARBA00022771"/>
    </source>
</evidence>
<dbReference type="InterPro" id="IPR036236">
    <property type="entry name" value="Znf_C2H2_sf"/>
</dbReference>
<organism evidence="7 8">
    <name type="scientific">Trametes cubensis</name>
    <dbReference type="NCBI Taxonomy" id="1111947"/>
    <lineage>
        <taxon>Eukaryota</taxon>
        <taxon>Fungi</taxon>
        <taxon>Dikarya</taxon>
        <taxon>Basidiomycota</taxon>
        <taxon>Agaricomycotina</taxon>
        <taxon>Agaricomycetes</taxon>
        <taxon>Polyporales</taxon>
        <taxon>Polyporaceae</taxon>
        <taxon>Trametes</taxon>
    </lineage>
</organism>
<keyword evidence="2 4" id="KW-0863">Zinc-finger</keyword>
<feature type="domain" description="C2H2-type" evidence="6">
    <location>
        <begin position="291"/>
        <end position="315"/>
    </location>
</feature>
<name>A0AAD7X7Q9_9APHY</name>
<gene>
    <name evidence="7" type="ORF">ONZ51_g8961</name>
</gene>